<protein>
    <submittedName>
        <fullName evidence="1">YjfI family protein</fullName>
    </submittedName>
</protein>
<evidence type="ECO:0000313" key="1">
    <source>
        <dbReference type="EMBL" id="MFD2097734.1"/>
    </source>
</evidence>
<gene>
    <name evidence="1" type="ORF">ACFSJ3_17220</name>
</gene>
<reference evidence="2" key="1">
    <citation type="journal article" date="2019" name="Int. J. Syst. Evol. Microbiol.">
        <title>The Global Catalogue of Microorganisms (GCM) 10K type strain sequencing project: providing services to taxonomists for standard genome sequencing and annotation.</title>
        <authorList>
            <consortium name="The Broad Institute Genomics Platform"/>
            <consortium name="The Broad Institute Genome Sequencing Center for Infectious Disease"/>
            <person name="Wu L."/>
            <person name="Ma J."/>
        </authorList>
    </citation>
    <scope>NUCLEOTIDE SEQUENCE [LARGE SCALE GENOMIC DNA]</scope>
    <source>
        <strain evidence="2">CGMCC 1.10992</strain>
    </source>
</reference>
<comment type="caution">
    <text evidence="1">The sequence shown here is derived from an EMBL/GenBank/DDBJ whole genome shotgun (WGS) entry which is preliminary data.</text>
</comment>
<sequence length="142" mass="15490">MSWTTQSLLDAMYELELVTSGEITVSLVGDCLAATMHEQGDLPVVISISEDQMLVESVLFPVSVVKDKVALNEEFLRNHKYLPLSTVAIESINGEDHYVLFGALSATSTMENVLLELTTLAENVLTVAEACEDHIARHPAAE</sequence>
<accession>A0ABW4XRE7</accession>
<dbReference type="EMBL" id="JBHUHT010000028">
    <property type="protein sequence ID" value="MFD2097734.1"/>
    <property type="molecule type" value="Genomic_DNA"/>
</dbReference>
<dbReference type="InterPro" id="IPR019231">
    <property type="entry name" value="DUF2170"/>
</dbReference>
<evidence type="ECO:0000313" key="2">
    <source>
        <dbReference type="Proteomes" id="UP001597380"/>
    </source>
</evidence>
<dbReference type="Proteomes" id="UP001597380">
    <property type="component" value="Unassembled WGS sequence"/>
</dbReference>
<name>A0ABW4XRE7_9GAMM</name>
<proteinExistence type="predicted"/>
<keyword evidence="2" id="KW-1185">Reference proteome</keyword>
<dbReference type="RefSeq" id="WP_345341954.1">
    <property type="nucleotide sequence ID" value="NZ_BAABLI010000032.1"/>
</dbReference>
<dbReference type="Pfam" id="PF09938">
    <property type="entry name" value="DUF2170"/>
    <property type="match status" value="1"/>
</dbReference>
<organism evidence="1 2">
    <name type="scientific">Corallincola platygyrae</name>
    <dbReference type="NCBI Taxonomy" id="1193278"/>
    <lineage>
        <taxon>Bacteria</taxon>
        <taxon>Pseudomonadati</taxon>
        <taxon>Pseudomonadota</taxon>
        <taxon>Gammaproteobacteria</taxon>
        <taxon>Alteromonadales</taxon>
        <taxon>Psychromonadaceae</taxon>
        <taxon>Corallincola</taxon>
    </lineage>
</organism>